<dbReference type="Proteomes" id="UP000051296">
    <property type="component" value="Unassembled WGS sequence"/>
</dbReference>
<name>A0A0R2FYL0_9LACO</name>
<dbReference type="Gene3D" id="2.40.50.100">
    <property type="match status" value="1"/>
</dbReference>
<dbReference type="GO" id="GO:0009317">
    <property type="term" value="C:acetyl-CoA carboxylase complex"/>
    <property type="evidence" value="ECO:0007669"/>
    <property type="project" value="InterPro"/>
</dbReference>
<dbReference type="InterPro" id="IPR011053">
    <property type="entry name" value="Single_hybrid_motif"/>
</dbReference>
<comment type="function">
    <text evidence="3">This protein is a component of the acetyl coenzyme A carboxylase complex; first, biotin carboxylase catalyzes the carboxylation of the carrier protein and then the transcarboxylase transfers the carboxyl group to form malonyl-CoA.</text>
</comment>
<dbReference type="PANTHER" id="PTHR45266">
    <property type="entry name" value="OXALOACETATE DECARBOXYLASE ALPHA CHAIN"/>
    <property type="match status" value="1"/>
</dbReference>
<evidence type="ECO:0000256" key="2">
    <source>
        <dbReference type="ARBA" id="ARBA00023267"/>
    </source>
</evidence>
<dbReference type="UniPathway" id="UPA00094"/>
<dbReference type="GO" id="GO:0006633">
    <property type="term" value="P:fatty acid biosynthetic process"/>
    <property type="evidence" value="ECO:0007669"/>
    <property type="project" value="UniProtKB-UniPathway"/>
</dbReference>
<dbReference type="InterPro" id="IPR001249">
    <property type="entry name" value="AcCoA_biotinCC"/>
</dbReference>
<dbReference type="EMBL" id="JQAX01000001">
    <property type="protein sequence ID" value="KRN33264.1"/>
    <property type="molecule type" value="Genomic_DNA"/>
</dbReference>
<dbReference type="FunCoup" id="A0A0R2FYL0">
    <property type="interactions" value="161"/>
</dbReference>
<comment type="pathway">
    <text evidence="3">Lipid metabolism; fatty acid biosynthesis.</text>
</comment>
<dbReference type="InterPro" id="IPR000089">
    <property type="entry name" value="Biotin_lipoyl"/>
</dbReference>
<dbReference type="Pfam" id="PF00364">
    <property type="entry name" value="Biotin_lipoyl"/>
    <property type="match status" value="1"/>
</dbReference>
<sequence>MELSVTELKELMQTVEESTLREFNLAAGDFHLVLSKNEPAPVVTAGTAPLAQAESEPEVRVNQEATSDVPTLAQTTQETDGVTISAPLVGTVYLKPEPEKAPFAPLGSHVEAGDQVAIIEAMKLMTPVTTEVSGTVVEIAVSEEDMVDYGHAIMKIKPDV</sequence>
<dbReference type="OrthoDB" id="9811735at2"/>
<dbReference type="AlphaFoldDB" id="A0A0R2FYL0"/>
<keyword evidence="3" id="KW-0275">Fatty acid biosynthesis</keyword>
<dbReference type="PROSITE" id="PS50968">
    <property type="entry name" value="BIOTINYL_LIPOYL"/>
    <property type="match status" value="1"/>
</dbReference>
<gene>
    <name evidence="6" type="ORF">IV68_GL000062</name>
</gene>
<keyword evidence="3" id="KW-0276">Fatty acid metabolism</keyword>
<evidence type="ECO:0000256" key="1">
    <source>
        <dbReference type="ARBA" id="ARBA00017562"/>
    </source>
</evidence>
<dbReference type="NCBIfam" id="TIGR00531">
    <property type="entry name" value="BCCP"/>
    <property type="match status" value="1"/>
</dbReference>
<dbReference type="STRING" id="1123500.GCA_000420365_00440"/>
<dbReference type="SUPFAM" id="SSF51230">
    <property type="entry name" value="Single hybrid motif"/>
    <property type="match status" value="1"/>
</dbReference>
<keyword evidence="3" id="KW-0443">Lipid metabolism</keyword>
<keyword evidence="3" id="KW-0444">Lipid biosynthesis</keyword>
<protein>
    <recommendedName>
        <fullName evidence="1 3">Biotin carboxyl carrier protein of acetyl-CoA carboxylase</fullName>
    </recommendedName>
</protein>
<evidence type="ECO:0000313" key="6">
    <source>
        <dbReference type="EMBL" id="KRN33264.1"/>
    </source>
</evidence>
<evidence type="ECO:0000313" key="7">
    <source>
        <dbReference type="Proteomes" id="UP000051296"/>
    </source>
</evidence>
<keyword evidence="2 3" id="KW-0092">Biotin</keyword>
<dbReference type="RefSeq" id="WP_022791239.1">
    <property type="nucleotide sequence ID" value="NZ_ATUU01000001.1"/>
</dbReference>
<feature type="compositionally biased region" description="Polar residues" evidence="4">
    <location>
        <begin position="63"/>
        <end position="80"/>
    </location>
</feature>
<organism evidence="6 7">
    <name type="scientific">Weissella halotolerans DSM 20190</name>
    <dbReference type="NCBI Taxonomy" id="1123500"/>
    <lineage>
        <taxon>Bacteria</taxon>
        <taxon>Bacillati</taxon>
        <taxon>Bacillota</taxon>
        <taxon>Bacilli</taxon>
        <taxon>Lactobacillales</taxon>
        <taxon>Lactobacillaceae</taxon>
        <taxon>Weissella</taxon>
    </lineage>
</organism>
<dbReference type="GO" id="GO:0003989">
    <property type="term" value="F:acetyl-CoA carboxylase activity"/>
    <property type="evidence" value="ECO:0007669"/>
    <property type="project" value="InterPro"/>
</dbReference>
<evidence type="ECO:0000256" key="4">
    <source>
        <dbReference type="SAM" id="MobiDB-lite"/>
    </source>
</evidence>
<accession>A0A0R2FYL0</accession>
<dbReference type="PRINTS" id="PR01071">
    <property type="entry name" value="ACOABIOTINCC"/>
</dbReference>
<dbReference type="CDD" id="cd06850">
    <property type="entry name" value="biotinyl_domain"/>
    <property type="match status" value="1"/>
</dbReference>
<dbReference type="PATRIC" id="fig|1123500.6.peg.61"/>
<evidence type="ECO:0000256" key="3">
    <source>
        <dbReference type="RuleBase" id="RU364072"/>
    </source>
</evidence>
<dbReference type="PANTHER" id="PTHR45266:SF3">
    <property type="entry name" value="OXALOACETATE DECARBOXYLASE ALPHA CHAIN"/>
    <property type="match status" value="1"/>
</dbReference>
<dbReference type="InterPro" id="IPR050709">
    <property type="entry name" value="Biotin_Carboxyl_Carrier/Decarb"/>
</dbReference>
<evidence type="ECO:0000259" key="5">
    <source>
        <dbReference type="PROSITE" id="PS50968"/>
    </source>
</evidence>
<feature type="domain" description="Lipoyl-binding" evidence="5">
    <location>
        <begin position="81"/>
        <end position="157"/>
    </location>
</feature>
<dbReference type="eggNOG" id="COG0511">
    <property type="taxonomic scope" value="Bacteria"/>
</dbReference>
<keyword evidence="7" id="KW-1185">Reference proteome</keyword>
<reference evidence="6 7" key="1">
    <citation type="journal article" date="2015" name="Genome Announc.">
        <title>Expanding the biotechnology potential of lactobacilli through comparative genomics of 213 strains and associated genera.</title>
        <authorList>
            <person name="Sun Z."/>
            <person name="Harris H.M."/>
            <person name="McCann A."/>
            <person name="Guo C."/>
            <person name="Argimon S."/>
            <person name="Zhang W."/>
            <person name="Yang X."/>
            <person name="Jeffery I.B."/>
            <person name="Cooney J.C."/>
            <person name="Kagawa T.F."/>
            <person name="Liu W."/>
            <person name="Song Y."/>
            <person name="Salvetti E."/>
            <person name="Wrobel A."/>
            <person name="Rasinkangas P."/>
            <person name="Parkhill J."/>
            <person name="Rea M.C."/>
            <person name="O'Sullivan O."/>
            <person name="Ritari J."/>
            <person name="Douillard F.P."/>
            <person name="Paul Ross R."/>
            <person name="Yang R."/>
            <person name="Briner A.E."/>
            <person name="Felis G.E."/>
            <person name="de Vos W.M."/>
            <person name="Barrangou R."/>
            <person name="Klaenhammer T.R."/>
            <person name="Caufield P.W."/>
            <person name="Cui Y."/>
            <person name="Zhang H."/>
            <person name="O'Toole P.W."/>
        </authorList>
    </citation>
    <scope>NUCLEOTIDE SEQUENCE [LARGE SCALE GENOMIC DNA]</scope>
    <source>
        <strain evidence="6 7">DSM 20190</strain>
    </source>
</reference>
<dbReference type="InParanoid" id="A0A0R2FYL0"/>
<feature type="region of interest" description="Disordered" evidence="4">
    <location>
        <begin position="56"/>
        <end position="80"/>
    </location>
</feature>
<proteinExistence type="predicted"/>
<comment type="caution">
    <text evidence="6">The sequence shown here is derived from an EMBL/GenBank/DDBJ whole genome shotgun (WGS) entry which is preliminary data.</text>
</comment>